<dbReference type="InterPro" id="IPR001680">
    <property type="entry name" value="WD40_rpt"/>
</dbReference>
<feature type="compositionally biased region" description="Basic and acidic residues" evidence="5">
    <location>
        <begin position="179"/>
        <end position="201"/>
    </location>
</feature>
<dbReference type="PROSITE" id="PS50082">
    <property type="entry name" value="WD_REPEATS_2"/>
    <property type="match status" value="3"/>
</dbReference>
<feature type="repeat" description="WD" evidence="4">
    <location>
        <begin position="905"/>
        <end position="940"/>
    </location>
</feature>
<dbReference type="Gene3D" id="2.130.10.10">
    <property type="entry name" value="YVTN repeat-like/Quinoprotein amine dehydrogenase"/>
    <property type="match status" value="4"/>
</dbReference>
<keyword evidence="3" id="KW-0106">Calcium</keyword>
<feature type="repeat" description="WD" evidence="4">
    <location>
        <begin position="780"/>
        <end position="814"/>
    </location>
</feature>
<dbReference type="InterPro" id="IPR051242">
    <property type="entry name" value="WD-EF-hand_domain"/>
</dbReference>
<dbReference type="OrthoDB" id="195492at2759"/>
<feature type="compositionally biased region" description="Low complexity" evidence="5">
    <location>
        <begin position="1032"/>
        <end position="1045"/>
    </location>
</feature>
<evidence type="ECO:0000259" key="6">
    <source>
        <dbReference type="PROSITE" id="PS50222"/>
    </source>
</evidence>
<dbReference type="PANTHER" id="PTHR44324:SF4">
    <property type="entry name" value="WD40 REPEAT DOMAIN 95"/>
    <property type="match status" value="1"/>
</dbReference>
<dbReference type="InterPro" id="IPR015943">
    <property type="entry name" value="WD40/YVTN_repeat-like_dom_sf"/>
</dbReference>
<feature type="region of interest" description="Disordered" evidence="5">
    <location>
        <begin position="1640"/>
        <end position="1665"/>
    </location>
</feature>
<gene>
    <name evidence="7" type="ORF">TrLO_g11645</name>
</gene>
<feature type="region of interest" description="Disordered" evidence="5">
    <location>
        <begin position="163"/>
        <end position="207"/>
    </location>
</feature>
<evidence type="ECO:0000256" key="4">
    <source>
        <dbReference type="PROSITE-ProRule" id="PRU00221"/>
    </source>
</evidence>
<dbReference type="PROSITE" id="PS50294">
    <property type="entry name" value="WD_REPEATS_REGION"/>
    <property type="match status" value="1"/>
</dbReference>
<dbReference type="SUPFAM" id="SSF47473">
    <property type="entry name" value="EF-hand"/>
    <property type="match status" value="1"/>
</dbReference>
<dbReference type="InterPro" id="IPR018247">
    <property type="entry name" value="EF_Hand_1_Ca_BS"/>
</dbReference>
<feature type="region of interest" description="Disordered" evidence="5">
    <location>
        <begin position="123"/>
        <end position="147"/>
    </location>
</feature>
<feature type="compositionally biased region" description="Basic and acidic residues" evidence="5">
    <location>
        <begin position="1142"/>
        <end position="1152"/>
    </location>
</feature>
<evidence type="ECO:0000256" key="1">
    <source>
        <dbReference type="ARBA" id="ARBA00022574"/>
    </source>
</evidence>
<feature type="repeat" description="WD" evidence="4">
    <location>
        <begin position="643"/>
        <end position="684"/>
    </location>
</feature>
<dbReference type="SUPFAM" id="SSF50998">
    <property type="entry name" value="Quinoprotein alcohol dehydrogenase-like"/>
    <property type="match status" value="1"/>
</dbReference>
<evidence type="ECO:0000256" key="2">
    <source>
        <dbReference type="ARBA" id="ARBA00022737"/>
    </source>
</evidence>
<feature type="compositionally biased region" description="Basic and acidic residues" evidence="5">
    <location>
        <begin position="1519"/>
        <end position="1531"/>
    </location>
</feature>
<dbReference type="Proteomes" id="UP001165122">
    <property type="component" value="Unassembled WGS sequence"/>
</dbReference>
<feature type="compositionally biased region" description="Basic and acidic residues" evidence="5">
    <location>
        <begin position="1074"/>
        <end position="1085"/>
    </location>
</feature>
<dbReference type="InterPro" id="IPR036322">
    <property type="entry name" value="WD40_repeat_dom_sf"/>
</dbReference>
<feature type="region of interest" description="Disordered" evidence="5">
    <location>
        <begin position="1422"/>
        <end position="1484"/>
    </location>
</feature>
<reference evidence="8" key="1">
    <citation type="journal article" date="2023" name="Commun. Biol.">
        <title>Genome analysis of Parmales, the sister group of diatoms, reveals the evolutionary specialization of diatoms from phago-mixotrophs to photoautotrophs.</title>
        <authorList>
            <person name="Ban H."/>
            <person name="Sato S."/>
            <person name="Yoshikawa S."/>
            <person name="Yamada K."/>
            <person name="Nakamura Y."/>
            <person name="Ichinomiya M."/>
            <person name="Sato N."/>
            <person name="Blanc-Mathieu R."/>
            <person name="Endo H."/>
            <person name="Kuwata A."/>
            <person name="Ogata H."/>
        </authorList>
    </citation>
    <scope>NUCLEOTIDE SEQUENCE [LARGE SCALE GENOMIC DNA]</scope>
    <source>
        <strain evidence="8">NIES 3700</strain>
    </source>
</reference>
<dbReference type="SUPFAM" id="SSF50978">
    <property type="entry name" value="WD40 repeat-like"/>
    <property type="match status" value="1"/>
</dbReference>
<dbReference type="InterPro" id="IPR011047">
    <property type="entry name" value="Quinoprotein_ADH-like_sf"/>
</dbReference>
<dbReference type="Gene3D" id="1.10.238.10">
    <property type="entry name" value="EF-hand"/>
    <property type="match status" value="1"/>
</dbReference>
<dbReference type="InterPro" id="IPR011992">
    <property type="entry name" value="EF-hand-dom_pair"/>
</dbReference>
<evidence type="ECO:0000256" key="5">
    <source>
        <dbReference type="SAM" id="MobiDB-lite"/>
    </source>
</evidence>
<keyword evidence="8" id="KW-1185">Reference proteome</keyword>
<dbReference type="PROSITE" id="PS00678">
    <property type="entry name" value="WD_REPEATS_1"/>
    <property type="match status" value="2"/>
</dbReference>
<keyword evidence="2" id="KW-0677">Repeat</keyword>
<feature type="compositionally biased region" description="Acidic residues" evidence="5">
    <location>
        <begin position="1507"/>
        <end position="1518"/>
    </location>
</feature>
<feature type="compositionally biased region" description="Polar residues" evidence="5">
    <location>
        <begin position="1653"/>
        <end position="1665"/>
    </location>
</feature>
<feature type="domain" description="EF-hand" evidence="6">
    <location>
        <begin position="294"/>
        <end position="329"/>
    </location>
</feature>
<keyword evidence="1 4" id="KW-0853">WD repeat</keyword>
<proteinExistence type="predicted"/>
<dbReference type="InterPro" id="IPR019775">
    <property type="entry name" value="WD40_repeat_CS"/>
</dbReference>
<organism evidence="7 8">
    <name type="scientific">Triparma laevis f. longispina</name>
    <dbReference type="NCBI Taxonomy" id="1714387"/>
    <lineage>
        <taxon>Eukaryota</taxon>
        <taxon>Sar</taxon>
        <taxon>Stramenopiles</taxon>
        <taxon>Ochrophyta</taxon>
        <taxon>Bolidophyceae</taxon>
        <taxon>Parmales</taxon>
        <taxon>Triparmaceae</taxon>
        <taxon>Triparma</taxon>
    </lineage>
</organism>
<evidence type="ECO:0000313" key="7">
    <source>
        <dbReference type="EMBL" id="GMI05532.1"/>
    </source>
</evidence>
<protein>
    <recommendedName>
        <fullName evidence="6">EF-hand domain-containing protein</fullName>
    </recommendedName>
</protein>
<sequence length="1710" mass="189917">MPSPSPTTPSNLKALLEQSASPDLNLSGPTVDAYAHLDPNNLQAYVPRARTVSEYGALRTRFDTEDYPQIKAADLVRDRAKAELAEAHATYEEDMRKFHENHSPLIPSTTMASRRNTLEPVLDESTENNNIPESADEKYPSNAPMTPTAVTLDQSRAFLSGLKARTQSSPYRRPSVRTQEAKDVSASEKEDTNEKSEKDVAEGSGKVTFGMHDTLDFEALTQLRKVFFRPESDSEGSDDEDDKKKPTPIAEEEEEDDDDDDENGGDVEDGNWESRGLDLDEFIEEFGHIVGANLTRNELQIMFMKIDANSDGDVDWDEFTNWMLKMEAGAHSMNDEKELGELCPLTAQTGENPTLHRNMINRVINLKMPSHTYITAGRDGTIRFWGTGLEHVKTVSVKDSNFHYMKANFGRKSMPGARALIAAGASAKAVGKRLWVTDICHMTLSNRLAVACADRTITFYDLYTMDISCRILNLPHAPSSLCYFVATYGGEQHGVLCFGTQDGHLHTFKVKQSFQFPEGLKENGKPAFPYWEGRSKELEKCGLLEYSCAKVAEDWITKVICVPDIQPNIMTCSLDGTVKFFNVEKNKAERTYPTKTKVATKETTLAPVHSLVYVRASKCMASCGVTRHITTWNPHTCDTMSVLHGHTSPVVALDVDEAGGRLISLSLDKCIKFWDVSSWRCLQSTVDDSNYRPDNYITAMMWDPVMQTLVTAGNRIKVWHHIGRESGEETTSHETPVCAALYNNKFQQVVSCSPENVQVWSIESGQLVFKFDKLHGDEKITTMSFDWSMRRLITGAHDGSVRMWNFSNGMMLKEFLREEGDDDDDEDGDNDDQDKVSTIKSLEKTLSHDNDTEVTSVKYILEQGGGDDIEHKFIVSVGWDKRVRMFVDNDDDIVNPHRILPAPGFSGHNDDILCVVHCEPRLLATGSYDGEIVVWSLASGAGRFFLRLSDYEEFHEDPKEEVGKGGEEVDKVGGELKAFQHLTVDTKLHNGRPSHLHGYSKRDEVAHTELLAAREAHKEKQRIRAEEELLMGAELGSKKGSPKKGTPANSPSRMAQTGGGTPSSQGQHTPTPTKPKEGHASHHGKFGADHRKIIEDKKLQHVLENPKLDPVMYNETMEMVKKGMKHHHHTSAVVDEEEQGGGEEKKTDDDKALKDERGKLAVECLLFLKQKRIGEVLGQTLVSTGADGKIRFWSVKDGSLCHVMKACHPEDASITRMTTDEENNKYLFTGCAMGYVKVWTLKSLEKAATHRLHRRFSVFGNKTDVHNTEAHRQWAHASVSNTAAEKRAHGLGRRPTARDFTAASPLGAKGADFDAPRRSSVGGAPTAAAAAAAMGAGKRRASMVEADYVMPKVYEIAGWKAHTGAIVSLEHVGEYGGRELLLTASTDCNVSMWTLKGAHIGIFGQVSTWSLTNPLHWMDKKEHPVEKPRGSNHTGGYNEGEKGKGKGGVLDEGEEGGGGGKGRRRAVGDREKIKNKKKKKQVGLSVADMMLPKNNFVRSSILKGMYDDSDSSSESEGSDGEKEHDPLKTEKKILEKKKKKLLAKYDRMISRSEGRLENYHYELAKAKLAKKHIIFEAARKGGKGLESPIVKEAMWNSRWGVGLRSNIPEADHNAGTKSTVLVKDNGMHEVMIRQSTGVGDEETLKTPIPPTSPVRSHQPGQSGNLKQSLDRIKILRSNYNQVAHQLGIHCIDSVEDCKGAERVEKRRKGD</sequence>
<feature type="compositionally biased region" description="Acidic residues" evidence="5">
    <location>
        <begin position="250"/>
        <end position="271"/>
    </location>
</feature>
<dbReference type="SMART" id="SM00320">
    <property type="entry name" value="WD40"/>
    <property type="match status" value="13"/>
</dbReference>
<feature type="compositionally biased region" description="Gly residues" evidence="5">
    <location>
        <begin position="1446"/>
        <end position="1460"/>
    </location>
</feature>
<accession>A0A9W7CBY9</accession>
<feature type="region of interest" description="Disordered" evidence="5">
    <location>
        <begin position="1032"/>
        <end position="1085"/>
    </location>
</feature>
<dbReference type="PANTHER" id="PTHR44324">
    <property type="entry name" value="WD40 REPEAT DOMAIN 95"/>
    <property type="match status" value="1"/>
</dbReference>
<evidence type="ECO:0000256" key="3">
    <source>
        <dbReference type="ARBA" id="ARBA00022837"/>
    </source>
</evidence>
<feature type="region of interest" description="Disordered" evidence="5">
    <location>
        <begin position="1126"/>
        <end position="1152"/>
    </location>
</feature>
<dbReference type="EMBL" id="BRXW01000088">
    <property type="protein sequence ID" value="GMI05532.1"/>
    <property type="molecule type" value="Genomic_DNA"/>
</dbReference>
<dbReference type="CDD" id="cd00051">
    <property type="entry name" value="EFh"/>
    <property type="match status" value="1"/>
</dbReference>
<dbReference type="PROSITE" id="PS50222">
    <property type="entry name" value="EF_HAND_2"/>
    <property type="match status" value="1"/>
</dbReference>
<comment type="caution">
    <text evidence="7">The sequence shown here is derived from an EMBL/GenBank/DDBJ whole genome shotgun (WGS) entry which is preliminary data.</text>
</comment>
<dbReference type="InterPro" id="IPR002048">
    <property type="entry name" value="EF_hand_dom"/>
</dbReference>
<dbReference type="GO" id="GO:0005509">
    <property type="term" value="F:calcium ion binding"/>
    <property type="evidence" value="ECO:0007669"/>
    <property type="project" value="InterPro"/>
</dbReference>
<feature type="region of interest" description="Disordered" evidence="5">
    <location>
        <begin position="229"/>
        <end position="273"/>
    </location>
</feature>
<dbReference type="Pfam" id="PF00400">
    <property type="entry name" value="WD40"/>
    <property type="match status" value="3"/>
</dbReference>
<name>A0A9W7CBY9_9STRA</name>
<evidence type="ECO:0000313" key="8">
    <source>
        <dbReference type="Proteomes" id="UP001165122"/>
    </source>
</evidence>
<feature type="region of interest" description="Disordered" evidence="5">
    <location>
        <begin position="1507"/>
        <end position="1531"/>
    </location>
</feature>
<dbReference type="PROSITE" id="PS00018">
    <property type="entry name" value="EF_HAND_1"/>
    <property type="match status" value="1"/>
</dbReference>